<dbReference type="PANTHER" id="PTHR44196">
    <property type="entry name" value="DEHYDROGENASE/REDUCTASE SDR FAMILY MEMBER 7B"/>
    <property type="match status" value="1"/>
</dbReference>
<dbReference type="PRINTS" id="PR00080">
    <property type="entry name" value="SDRFAMILY"/>
</dbReference>
<evidence type="ECO:0000256" key="1">
    <source>
        <dbReference type="ARBA" id="ARBA00006484"/>
    </source>
</evidence>
<dbReference type="InterPro" id="IPR036291">
    <property type="entry name" value="NAD(P)-bd_dom_sf"/>
</dbReference>
<evidence type="ECO:0000313" key="5">
    <source>
        <dbReference type="EMBL" id="MFD0801245.1"/>
    </source>
</evidence>
<dbReference type="GO" id="GO:0016491">
    <property type="term" value="F:oxidoreductase activity"/>
    <property type="evidence" value="ECO:0007669"/>
    <property type="project" value="UniProtKB-KW"/>
</dbReference>
<keyword evidence="2 5" id="KW-0560">Oxidoreductase</keyword>
<dbReference type="InterPro" id="IPR002347">
    <property type="entry name" value="SDR_fam"/>
</dbReference>
<protein>
    <submittedName>
        <fullName evidence="5">SDR family NAD(P)-dependent oxidoreductase</fullName>
        <ecNumber evidence="5">1.-.-.-</ecNumber>
    </submittedName>
</protein>
<dbReference type="SUPFAM" id="SSF51735">
    <property type="entry name" value="NAD(P)-binding Rossmann-fold domains"/>
    <property type="match status" value="1"/>
</dbReference>
<dbReference type="Pfam" id="PF00106">
    <property type="entry name" value="adh_short"/>
    <property type="match status" value="1"/>
</dbReference>
<comment type="similarity">
    <text evidence="1 3">Belongs to the short-chain dehydrogenases/reductases (SDR) family.</text>
</comment>
<proteinExistence type="inferred from homology"/>
<sequence length="298" mass="31657">MSDTESTNRSARTPSDGGIRHRRTALVTGASSGIGEEYARRLARLGYDLVLVARRAERIEGLARDLIEECGVSVVALPADLADPDDLARVEERLRADGTGDTAPVDLLVNNAGVGGGGEFARQDPSEIDTMIDLNIRAVVRLARAVVPVQIARRRKAGLSADAKPRMGVLNIASMAGELAANPGGAVYGASKSFVRLWSESVTAEVAGLGVRVTVVLPGFVRTDMTKGVQEKGLPDLAFVSKERVVTESLRAWAAGRSSVVPGAQYKTAGGLLRLIPNALFKSFARRSGSEEVPRERE</sequence>
<feature type="compositionally biased region" description="Polar residues" evidence="4">
    <location>
        <begin position="1"/>
        <end position="13"/>
    </location>
</feature>
<dbReference type="Gene3D" id="3.40.50.720">
    <property type="entry name" value="NAD(P)-binding Rossmann-like Domain"/>
    <property type="match status" value="1"/>
</dbReference>
<dbReference type="PANTHER" id="PTHR44196:SF2">
    <property type="entry name" value="SHORT-CHAIN DEHYDROGENASE-RELATED"/>
    <property type="match status" value="1"/>
</dbReference>
<dbReference type="Proteomes" id="UP001596956">
    <property type="component" value="Unassembled WGS sequence"/>
</dbReference>
<feature type="region of interest" description="Disordered" evidence="4">
    <location>
        <begin position="1"/>
        <end position="24"/>
    </location>
</feature>
<name>A0ABW3BDU6_9ACTN</name>
<dbReference type="EC" id="1.-.-.-" evidence="5"/>
<dbReference type="PRINTS" id="PR00081">
    <property type="entry name" value="GDHRDH"/>
</dbReference>
<evidence type="ECO:0000256" key="3">
    <source>
        <dbReference type="RuleBase" id="RU000363"/>
    </source>
</evidence>
<dbReference type="PIRSF" id="PIRSF000126">
    <property type="entry name" value="11-beta-HSD1"/>
    <property type="match status" value="1"/>
</dbReference>
<dbReference type="CDD" id="cd05233">
    <property type="entry name" value="SDR_c"/>
    <property type="match status" value="1"/>
</dbReference>
<evidence type="ECO:0000313" key="6">
    <source>
        <dbReference type="Proteomes" id="UP001596956"/>
    </source>
</evidence>
<evidence type="ECO:0000256" key="4">
    <source>
        <dbReference type="SAM" id="MobiDB-lite"/>
    </source>
</evidence>
<accession>A0ABW3BDU6</accession>
<evidence type="ECO:0000256" key="2">
    <source>
        <dbReference type="ARBA" id="ARBA00023002"/>
    </source>
</evidence>
<reference evidence="6" key="1">
    <citation type="journal article" date="2019" name="Int. J. Syst. Evol. Microbiol.">
        <title>The Global Catalogue of Microorganisms (GCM) 10K type strain sequencing project: providing services to taxonomists for standard genome sequencing and annotation.</title>
        <authorList>
            <consortium name="The Broad Institute Genomics Platform"/>
            <consortium name="The Broad Institute Genome Sequencing Center for Infectious Disease"/>
            <person name="Wu L."/>
            <person name="Ma J."/>
        </authorList>
    </citation>
    <scope>NUCLEOTIDE SEQUENCE [LARGE SCALE GENOMIC DNA]</scope>
    <source>
        <strain evidence="6">CCUG 63369</strain>
    </source>
</reference>
<comment type="caution">
    <text evidence="5">The sequence shown here is derived from an EMBL/GenBank/DDBJ whole genome shotgun (WGS) entry which is preliminary data.</text>
</comment>
<gene>
    <name evidence="5" type="ORF">ACFQZU_07925</name>
</gene>
<dbReference type="EMBL" id="JBHTHR010000178">
    <property type="protein sequence ID" value="MFD0801245.1"/>
    <property type="molecule type" value="Genomic_DNA"/>
</dbReference>
<organism evidence="5 6">
    <name type="scientific">Streptomonospora algeriensis</name>
    <dbReference type="NCBI Taxonomy" id="995084"/>
    <lineage>
        <taxon>Bacteria</taxon>
        <taxon>Bacillati</taxon>
        <taxon>Actinomycetota</taxon>
        <taxon>Actinomycetes</taxon>
        <taxon>Streptosporangiales</taxon>
        <taxon>Nocardiopsidaceae</taxon>
        <taxon>Streptomonospora</taxon>
    </lineage>
</organism>
<keyword evidence="6" id="KW-1185">Reference proteome</keyword>